<dbReference type="GO" id="GO:1902600">
    <property type="term" value="P:proton transmembrane transport"/>
    <property type="evidence" value="ECO:0007669"/>
    <property type="project" value="TreeGrafter"/>
</dbReference>
<protein>
    <submittedName>
        <fullName evidence="1">Uncharacterized protein</fullName>
    </submittedName>
</protein>
<dbReference type="Pfam" id="PF10173">
    <property type="entry name" value="Mit_KHE1"/>
    <property type="match status" value="1"/>
</dbReference>
<dbReference type="GO" id="GO:0006813">
    <property type="term" value="P:potassium ion transport"/>
    <property type="evidence" value="ECO:0007669"/>
    <property type="project" value="TreeGrafter"/>
</dbReference>
<dbReference type="GeneID" id="66117917"/>
<dbReference type="Proteomes" id="UP000790833">
    <property type="component" value="Unassembled WGS sequence"/>
</dbReference>
<dbReference type="PANTHER" id="PTHR28062">
    <property type="entry name" value="K+-H+ EXCHANGE-LIKE PROTEIN"/>
    <property type="match status" value="1"/>
</dbReference>
<dbReference type="GO" id="GO:0005743">
    <property type="term" value="C:mitochondrial inner membrane"/>
    <property type="evidence" value="ECO:0007669"/>
    <property type="project" value="TreeGrafter"/>
</dbReference>
<comment type="caution">
    <text evidence="1">The sequence shown here is derived from an EMBL/GenBank/DDBJ whole genome shotgun (WGS) entry which is preliminary data.</text>
</comment>
<name>A0A9P7VB66_9ASCO</name>
<dbReference type="PANTHER" id="PTHR28062:SF1">
    <property type="entry name" value="TRANSMEMBRANE PROTEIN"/>
    <property type="match status" value="1"/>
</dbReference>
<proteinExistence type="predicted"/>
<evidence type="ECO:0000313" key="2">
    <source>
        <dbReference type="Proteomes" id="UP000790833"/>
    </source>
</evidence>
<organism evidence="1 2">
    <name type="scientific">Scheffersomyces spartinae</name>
    <dbReference type="NCBI Taxonomy" id="45513"/>
    <lineage>
        <taxon>Eukaryota</taxon>
        <taxon>Fungi</taxon>
        <taxon>Dikarya</taxon>
        <taxon>Ascomycota</taxon>
        <taxon>Saccharomycotina</taxon>
        <taxon>Pichiomycetes</taxon>
        <taxon>Debaryomycetaceae</taxon>
        <taxon>Scheffersomyces</taxon>
    </lineage>
</organism>
<dbReference type="OrthoDB" id="5562676at2759"/>
<keyword evidence="2" id="KW-1185">Reference proteome</keyword>
<dbReference type="InterPro" id="IPR018786">
    <property type="entry name" value="Mit_KHE1"/>
</dbReference>
<dbReference type="EMBL" id="JAHMUF010000007">
    <property type="protein sequence ID" value="KAG7194331.1"/>
    <property type="molecule type" value="Genomic_DNA"/>
</dbReference>
<sequence>MSSYIGYKRPVRAVGVLRWVCRHRYQSTTSSKFTTSPGTGNDKDFATGSSNDKGITPLIYPRVIPKDSIYVISIPVTTTRSFIYCNHSHTSVVTKVATPSIPAKFEAKVTGLAAKGWNKLVNSDLKVNKVIISFVNKLLNTVPYDEASLKSFPPKNAMIREVNQEFLKETNYPNPNGNLLTMDQLNELNVPVNQLKPIPLYHPYFQKPSTILSQLYQFRDENYSKHFKYSILCAIGIPITLPLALLPVVPNVPGFYLAYRLYCHLKAFLGVKHLDYLLEERNSIPNKKYTRLDKFADDESVKDSSHLMFVPVRNLDVIYERDNRKLVDDPLDEESMILTESVIDRIVLELDLQHLKDELYRALAQERKRVAEEIKVDDTIG</sequence>
<dbReference type="RefSeq" id="XP_043049878.1">
    <property type="nucleotide sequence ID" value="XM_043195212.1"/>
</dbReference>
<dbReference type="AlphaFoldDB" id="A0A9P7VB66"/>
<accession>A0A9P7VB66</accession>
<gene>
    <name evidence="1" type="ORF">KQ657_004543</name>
</gene>
<evidence type="ECO:0000313" key="1">
    <source>
        <dbReference type="EMBL" id="KAG7194331.1"/>
    </source>
</evidence>
<reference evidence="1" key="1">
    <citation type="submission" date="2021-03" db="EMBL/GenBank/DDBJ databases">
        <authorList>
            <person name="Palmer J.M."/>
        </authorList>
    </citation>
    <scope>NUCLEOTIDE SEQUENCE</scope>
    <source>
        <strain evidence="1">ARV_011</strain>
    </source>
</reference>